<dbReference type="InterPro" id="IPR020892">
    <property type="entry name" value="Cyclophilin-type_PPIase_CS"/>
</dbReference>
<dbReference type="InterPro" id="IPR044666">
    <property type="entry name" value="Cyclophilin_A-like"/>
</dbReference>
<dbReference type="RefSeq" id="WP_094691927.1">
    <property type="nucleotide sequence ID" value="NZ_MWWQ01000017.1"/>
</dbReference>
<dbReference type="EC" id="5.2.1.8" evidence="8"/>
<dbReference type="InterPro" id="IPR002130">
    <property type="entry name" value="Cyclophilin-type_PPIase_dom"/>
</dbReference>
<dbReference type="GO" id="GO:0006457">
    <property type="term" value="P:protein folding"/>
    <property type="evidence" value="ECO:0007669"/>
    <property type="project" value="InterPro"/>
</dbReference>
<keyword evidence="6 8" id="KW-0697">Rotamase</keyword>
<evidence type="ECO:0000256" key="3">
    <source>
        <dbReference type="ARBA" id="ARBA00004496"/>
    </source>
</evidence>
<dbReference type="EMBL" id="MWWQ01000017">
    <property type="protein sequence ID" value="OZG49122.1"/>
    <property type="molecule type" value="Genomic_DNA"/>
</dbReference>
<keyword evidence="7 8" id="KW-0413">Isomerase</keyword>
<keyword evidence="5" id="KW-0963">Cytoplasm</keyword>
<dbReference type="PROSITE" id="PS50072">
    <property type="entry name" value="CSA_PPIASE_2"/>
    <property type="match status" value="1"/>
</dbReference>
<dbReference type="PANTHER" id="PTHR45625:SF4">
    <property type="entry name" value="PEPTIDYLPROLYL ISOMERASE DOMAIN AND WD REPEAT-CONTAINING PROTEIN 1"/>
    <property type="match status" value="1"/>
</dbReference>
<dbReference type="CDD" id="cd00317">
    <property type="entry name" value="cyclophilin"/>
    <property type="match status" value="1"/>
</dbReference>
<dbReference type="SUPFAM" id="SSF50891">
    <property type="entry name" value="Cyclophilin-like"/>
    <property type="match status" value="1"/>
</dbReference>
<feature type="domain" description="PPIase cyclophilin-type" evidence="9">
    <location>
        <begin position="1"/>
        <end position="176"/>
    </location>
</feature>
<comment type="subcellular location">
    <subcellularLocation>
        <location evidence="3">Cytoplasm</location>
    </subcellularLocation>
</comment>
<comment type="function">
    <text evidence="2 8">PPIases accelerate the folding of proteins. It catalyzes the cis-trans isomerization of proline imidic peptide bonds in oligopeptides.</text>
</comment>
<evidence type="ECO:0000256" key="2">
    <source>
        <dbReference type="ARBA" id="ARBA00002388"/>
    </source>
</evidence>
<dbReference type="InterPro" id="IPR029000">
    <property type="entry name" value="Cyclophilin-like_dom_sf"/>
</dbReference>
<evidence type="ECO:0000313" key="11">
    <source>
        <dbReference type="Proteomes" id="UP000216454"/>
    </source>
</evidence>
<dbReference type="GO" id="GO:0003755">
    <property type="term" value="F:peptidyl-prolyl cis-trans isomerase activity"/>
    <property type="evidence" value="ECO:0007669"/>
    <property type="project" value="UniProtKB-UniRule"/>
</dbReference>
<dbReference type="PIRSF" id="PIRSF001467">
    <property type="entry name" value="Peptidylpro_ismrse"/>
    <property type="match status" value="1"/>
</dbReference>
<reference evidence="10 11" key="1">
    <citation type="journal article" date="2017" name="BMC Genomics">
        <title>Comparative genomic and phylogenomic analyses of the Bifidobacteriaceae family.</title>
        <authorList>
            <person name="Lugli G.A."/>
            <person name="Milani C."/>
            <person name="Turroni F."/>
            <person name="Duranti S."/>
            <person name="Mancabelli L."/>
            <person name="Mangifesta M."/>
            <person name="Ferrario C."/>
            <person name="Modesto M."/>
            <person name="Mattarelli P."/>
            <person name="Jiri K."/>
            <person name="van Sinderen D."/>
            <person name="Ventura M."/>
        </authorList>
    </citation>
    <scope>NUCLEOTIDE SEQUENCE [LARGE SCALE GENOMIC DNA]</scope>
    <source>
        <strain evidence="10 11">DSM 24744</strain>
    </source>
</reference>
<protein>
    <recommendedName>
        <fullName evidence="8">Peptidyl-prolyl cis-trans isomerase</fullName>
        <shortName evidence="8">PPIase</shortName>
        <ecNumber evidence="8">5.2.1.8</ecNumber>
    </recommendedName>
</protein>
<evidence type="ECO:0000313" key="10">
    <source>
        <dbReference type="EMBL" id="OZG49122.1"/>
    </source>
</evidence>
<dbReference type="Proteomes" id="UP000216454">
    <property type="component" value="Unassembled WGS sequence"/>
</dbReference>
<gene>
    <name evidence="10" type="ORF">PSSU_1617</name>
</gene>
<keyword evidence="11" id="KW-1185">Reference proteome</keyword>
<evidence type="ECO:0000256" key="5">
    <source>
        <dbReference type="ARBA" id="ARBA00022490"/>
    </source>
</evidence>
<organism evidence="10 11">
    <name type="scientific">Pseudoscardovia suis</name>
    <dbReference type="NCBI Taxonomy" id="987063"/>
    <lineage>
        <taxon>Bacteria</taxon>
        <taxon>Bacillati</taxon>
        <taxon>Actinomycetota</taxon>
        <taxon>Actinomycetes</taxon>
        <taxon>Bifidobacteriales</taxon>
        <taxon>Bifidobacteriaceae</taxon>
        <taxon>Pseudoscardovia</taxon>
    </lineage>
</organism>
<dbReference type="PRINTS" id="PR00153">
    <property type="entry name" value="CSAPPISMRASE"/>
</dbReference>
<evidence type="ECO:0000256" key="8">
    <source>
        <dbReference type="RuleBase" id="RU363019"/>
    </source>
</evidence>
<dbReference type="InterPro" id="IPR024936">
    <property type="entry name" value="Cyclophilin-type_PPIase"/>
</dbReference>
<dbReference type="GO" id="GO:0005737">
    <property type="term" value="C:cytoplasm"/>
    <property type="evidence" value="ECO:0007669"/>
    <property type="project" value="UniProtKB-SubCell"/>
</dbReference>
<evidence type="ECO:0000256" key="1">
    <source>
        <dbReference type="ARBA" id="ARBA00000971"/>
    </source>
</evidence>
<evidence type="ECO:0000256" key="7">
    <source>
        <dbReference type="ARBA" id="ARBA00023235"/>
    </source>
</evidence>
<dbReference type="Pfam" id="PF00160">
    <property type="entry name" value="Pro_isomerase"/>
    <property type="match status" value="1"/>
</dbReference>
<dbReference type="PANTHER" id="PTHR45625">
    <property type="entry name" value="PEPTIDYL-PROLYL CIS-TRANS ISOMERASE-RELATED"/>
    <property type="match status" value="1"/>
</dbReference>
<accession>A0A261EQJ8</accession>
<name>A0A261EQJ8_9BIFI</name>
<comment type="caution">
    <text evidence="10">The sequence shown here is derived from an EMBL/GenBank/DDBJ whole genome shotgun (WGS) entry which is preliminary data.</text>
</comment>
<dbReference type="FunFam" id="2.40.100.10:FF:000028">
    <property type="entry name" value="Peptidyl-prolyl cis-trans isomerase"/>
    <property type="match status" value="1"/>
</dbReference>
<evidence type="ECO:0000259" key="9">
    <source>
        <dbReference type="PROSITE" id="PS50072"/>
    </source>
</evidence>
<dbReference type="Gene3D" id="2.40.100.10">
    <property type="entry name" value="Cyclophilin-like"/>
    <property type="match status" value="1"/>
</dbReference>
<proteinExistence type="inferred from homology"/>
<sequence>MTQAIIHTSEGDITVDLFEDKAPFTVQNFIALAEGSQEWRDPETGETRNDALYDNTTFHRIIKDFMIQGGDPAGNGTGGPGYIFDDEISDVKFDRPYLLAMANAGIHPGPDGRMHGTNGSQFFITTVPTPWLDGHHTIFGEVSDDDSKSVVDAIESVATDARDMPLEPVTIESIEVLED</sequence>
<comment type="catalytic activity">
    <reaction evidence="1 8">
        <text>[protein]-peptidylproline (omega=180) = [protein]-peptidylproline (omega=0)</text>
        <dbReference type="Rhea" id="RHEA:16237"/>
        <dbReference type="Rhea" id="RHEA-COMP:10747"/>
        <dbReference type="Rhea" id="RHEA-COMP:10748"/>
        <dbReference type="ChEBI" id="CHEBI:83833"/>
        <dbReference type="ChEBI" id="CHEBI:83834"/>
        <dbReference type="EC" id="5.2.1.8"/>
    </reaction>
</comment>
<dbReference type="PROSITE" id="PS00170">
    <property type="entry name" value="CSA_PPIASE_1"/>
    <property type="match status" value="1"/>
</dbReference>
<evidence type="ECO:0000256" key="4">
    <source>
        <dbReference type="ARBA" id="ARBA00007365"/>
    </source>
</evidence>
<dbReference type="AlphaFoldDB" id="A0A261EQJ8"/>
<dbReference type="OrthoDB" id="9807797at2"/>
<comment type="similarity">
    <text evidence="4 8">Belongs to the cyclophilin-type PPIase family.</text>
</comment>
<evidence type="ECO:0000256" key="6">
    <source>
        <dbReference type="ARBA" id="ARBA00023110"/>
    </source>
</evidence>